<evidence type="ECO:0000313" key="2">
    <source>
        <dbReference type="Proteomes" id="UP000224460"/>
    </source>
</evidence>
<comment type="caution">
    <text evidence="1">The sequence shown here is derived from an EMBL/GenBank/DDBJ whole genome shotgun (WGS) entry which is preliminary data.</text>
</comment>
<keyword evidence="2" id="KW-1185">Reference proteome</keyword>
<accession>A0AC61DBQ4</accession>
<proteinExistence type="predicted"/>
<reference evidence="1" key="1">
    <citation type="submission" date="2017-10" db="EMBL/GenBank/DDBJ databases">
        <title>Genome sequence of cellulolytic Lachnospiraceae bacterium XHS1971 isolated from hotspring sediment.</title>
        <authorList>
            <person name="Vasudevan G."/>
            <person name="Joshi A.J."/>
            <person name="Hivarkar S."/>
            <person name="Lanjekar V.B."/>
            <person name="Dhakephalkar P.K."/>
            <person name="Dagar S."/>
        </authorList>
    </citation>
    <scope>NUCLEOTIDE SEQUENCE</scope>
    <source>
        <strain evidence="1">XHS1971</strain>
    </source>
</reference>
<evidence type="ECO:0000313" key="1">
    <source>
        <dbReference type="EMBL" id="PHV70148.1"/>
    </source>
</evidence>
<gene>
    <name evidence="1" type="ORF">CS063_11770</name>
</gene>
<sequence>MYMRWKRIADFIGAMLLIFITFPVMLMVALVIKLEDPKGPILFKQKRPGKNEVIFTIYKFRTMKIATHDTEGNPLSDMERMMKVGKIIRKLSLDELPQFFNVLKGEMSFIGPRPLLVQYLPYYSEEQRKRHHVRPGISGWAQVNGRNSLSWEEKFQLDIWYVEHMSLSLDVKIILKTLKNVFMSKDINNSQKHTMTYFGE</sequence>
<organism evidence="1 2">
    <name type="scientific">Sporanaerobium hydrogeniformans</name>
    <dbReference type="NCBI Taxonomy" id="3072179"/>
    <lineage>
        <taxon>Bacteria</taxon>
        <taxon>Bacillati</taxon>
        <taxon>Bacillota</taxon>
        <taxon>Clostridia</taxon>
        <taxon>Lachnospirales</taxon>
        <taxon>Lachnospiraceae</taxon>
        <taxon>Sporanaerobium</taxon>
    </lineage>
</organism>
<dbReference type="Proteomes" id="UP000224460">
    <property type="component" value="Unassembled WGS sequence"/>
</dbReference>
<name>A0AC61DBQ4_9FIRM</name>
<dbReference type="EMBL" id="PEDL01000013">
    <property type="protein sequence ID" value="PHV70148.1"/>
    <property type="molecule type" value="Genomic_DNA"/>
</dbReference>
<protein>
    <submittedName>
        <fullName evidence="1">Lipid carrier--UDP-N-acetylgalactosaminyltransferase</fullName>
    </submittedName>
</protein>